<dbReference type="SUPFAM" id="SSF52768">
    <property type="entry name" value="Arginase/deacetylase"/>
    <property type="match status" value="1"/>
</dbReference>
<dbReference type="InterPro" id="IPR023696">
    <property type="entry name" value="Ureohydrolase_dom_sf"/>
</dbReference>
<dbReference type="PROSITE" id="PS51409">
    <property type="entry name" value="ARGINASE_2"/>
    <property type="match status" value="1"/>
</dbReference>
<organism evidence="2 3">
    <name type="scientific">Enterocloster aldenensis</name>
    <dbReference type="NCBI Taxonomy" id="358742"/>
    <lineage>
        <taxon>Bacteria</taxon>
        <taxon>Bacillati</taxon>
        <taxon>Bacillota</taxon>
        <taxon>Clostridia</taxon>
        <taxon>Lachnospirales</taxon>
        <taxon>Lachnospiraceae</taxon>
        <taxon>Enterocloster</taxon>
    </lineage>
</organism>
<dbReference type="GeneID" id="97208819"/>
<dbReference type="Pfam" id="PF00491">
    <property type="entry name" value="Arginase"/>
    <property type="match status" value="1"/>
</dbReference>
<name>A0AAW5C3T8_9FIRM</name>
<dbReference type="GO" id="GO:0008783">
    <property type="term" value="F:agmatinase activity"/>
    <property type="evidence" value="ECO:0007669"/>
    <property type="project" value="TreeGrafter"/>
</dbReference>
<dbReference type="Gene3D" id="3.40.800.10">
    <property type="entry name" value="Ureohydrolase domain"/>
    <property type="match status" value="1"/>
</dbReference>
<evidence type="ECO:0000256" key="1">
    <source>
        <dbReference type="PROSITE-ProRule" id="PRU00742"/>
    </source>
</evidence>
<dbReference type="RefSeq" id="WP_238053866.1">
    <property type="nucleotide sequence ID" value="NZ_BAABZL010000001.1"/>
</dbReference>
<dbReference type="Proteomes" id="UP001299608">
    <property type="component" value="Unassembled WGS sequence"/>
</dbReference>
<sequence>MKDSRILVIMNFSGVYEAEGFYKNHGYVWVDCKDIKGTNCYCDEEGENAIREAIRELGPEGIHFLDSGNYHYVSKIWLEKIAEEFELLVLDHHTDMQPPMFGDILSCGSWIKDALNSNPAIRHVWLAGPPTDAADGIKAGEYGERVTCVPEELIGDGDGWRKRLGDSGLPLYISVDKDVLGPDHARTNWDQGRAGLWEVLACLDAAASCRPIIGVDVCGENPEGTETKEDGAGDGPVNDRTNRELVHHLFSLPFYGKL</sequence>
<dbReference type="GO" id="GO:0046872">
    <property type="term" value="F:metal ion binding"/>
    <property type="evidence" value="ECO:0007669"/>
    <property type="project" value="InterPro"/>
</dbReference>
<evidence type="ECO:0000313" key="3">
    <source>
        <dbReference type="Proteomes" id="UP001299608"/>
    </source>
</evidence>
<dbReference type="EMBL" id="JAKNGE010000042">
    <property type="protein sequence ID" value="MCG4748705.1"/>
    <property type="molecule type" value="Genomic_DNA"/>
</dbReference>
<gene>
    <name evidence="2" type="ORF">L0N08_25145</name>
</gene>
<comment type="caution">
    <text evidence="2">The sequence shown here is derived from an EMBL/GenBank/DDBJ whole genome shotgun (WGS) entry which is preliminary data.</text>
</comment>
<comment type="similarity">
    <text evidence="1">Belongs to the arginase family.</text>
</comment>
<proteinExistence type="inferred from homology"/>
<protein>
    <submittedName>
        <fullName evidence="2">Arginase family protein</fullName>
    </submittedName>
</protein>
<dbReference type="InterPro" id="IPR006035">
    <property type="entry name" value="Ureohydrolase"/>
</dbReference>
<accession>A0AAW5C3T8</accession>
<dbReference type="PANTHER" id="PTHR11358:SF41">
    <property type="entry name" value="ARGINASE"/>
    <property type="match status" value="1"/>
</dbReference>
<reference evidence="2" key="1">
    <citation type="submission" date="2022-01" db="EMBL/GenBank/DDBJ databases">
        <title>Collection of gut derived symbiotic bacterial strains cultured from healthy donors.</title>
        <authorList>
            <person name="Lin H."/>
            <person name="Kohout C."/>
            <person name="Waligurski E."/>
            <person name="Pamer E.G."/>
        </authorList>
    </citation>
    <scope>NUCLEOTIDE SEQUENCE</scope>
    <source>
        <strain evidence="2">DFI.6.55</strain>
    </source>
</reference>
<dbReference type="GO" id="GO:0033389">
    <property type="term" value="P:putrescine biosynthetic process from arginine, via agmatine"/>
    <property type="evidence" value="ECO:0007669"/>
    <property type="project" value="TreeGrafter"/>
</dbReference>
<dbReference type="AlphaFoldDB" id="A0AAW5C3T8"/>
<evidence type="ECO:0000313" key="2">
    <source>
        <dbReference type="EMBL" id="MCG4748705.1"/>
    </source>
</evidence>
<dbReference type="PANTHER" id="PTHR11358">
    <property type="entry name" value="ARGINASE/AGMATINASE"/>
    <property type="match status" value="1"/>
</dbReference>